<comment type="similarity">
    <text evidence="1">Belongs to the CdaR family.</text>
</comment>
<dbReference type="Gene3D" id="1.10.10.2840">
    <property type="entry name" value="PucR C-terminal helix-turn-helix domain"/>
    <property type="match status" value="1"/>
</dbReference>
<organism evidence="5">
    <name type="scientific">Streptomyces iranensis</name>
    <dbReference type="NCBI Taxonomy" id="576784"/>
    <lineage>
        <taxon>Bacteria</taxon>
        <taxon>Bacillati</taxon>
        <taxon>Actinomycetota</taxon>
        <taxon>Actinomycetes</taxon>
        <taxon>Kitasatosporales</taxon>
        <taxon>Streptomycetaceae</taxon>
        <taxon>Streptomyces</taxon>
        <taxon>Streptomyces violaceusniger group</taxon>
    </lineage>
</organism>
<dbReference type="InterPro" id="IPR041522">
    <property type="entry name" value="CdaR_GGDEF"/>
</dbReference>
<gene>
    <name evidence="5" type="ORF">SIRAN1459</name>
</gene>
<name>A0A060ZES2_9ACTN</name>
<dbReference type="InterPro" id="IPR025736">
    <property type="entry name" value="PucR_C-HTH_dom"/>
</dbReference>
<evidence type="ECO:0000256" key="1">
    <source>
        <dbReference type="ARBA" id="ARBA00006754"/>
    </source>
</evidence>
<evidence type="ECO:0000259" key="4">
    <source>
        <dbReference type="Pfam" id="PF17853"/>
    </source>
</evidence>
<sequence>MGLYDPPMDHLGGPLGGPPVLTPELAQEIARDIGRITGFNVLITDPGAVVIGCGDLARVGTVHEASLEVVRTGRPATHSAEQAGRMRGVRPGMSLPITVGEEVIGTVCLTGVPEEVHRFGLVVRRQTEILLEEAALLRSRMLHERAVDDFVRDIALYDPEVVGPEAVAARAVELGLIPGVARSAVLLEVRSAGVPDRADEGPAPVSRLTVLRTVREVFRDRQDVAGEQTAGRYAVLAAAHEGRAAPERLPERCEHLLTLLAERHGLDGRMAVGEPAAGAAGMHNSYRDAATALRTGPAVFPGERVFVASELRVPQLLGSIPPHDRARFTEAVLGRLREQPDWPTLRETLIGWAEGGLSLVRVAERLHIHRNTLLYRLEKIGKLSGRRVREPGQAIEMYLASLADTLREGVR</sequence>
<dbReference type="PANTHER" id="PTHR33744:SF15">
    <property type="entry name" value="CARBOHYDRATE DIACID REGULATOR"/>
    <property type="match status" value="1"/>
</dbReference>
<dbReference type="InterPro" id="IPR051448">
    <property type="entry name" value="CdaR-like_regulators"/>
</dbReference>
<protein>
    <submittedName>
        <fullName evidence="5">Transcriptional regulator, CdaR</fullName>
    </submittedName>
</protein>
<dbReference type="PANTHER" id="PTHR33744">
    <property type="entry name" value="CARBOHYDRATE DIACID REGULATOR"/>
    <property type="match status" value="1"/>
</dbReference>
<dbReference type="AlphaFoldDB" id="A0A060ZES2"/>
<dbReference type="InterPro" id="IPR042070">
    <property type="entry name" value="PucR_C-HTH_sf"/>
</dbReference>
<evidence type="ECO:0000259" key="2">
    <source>
        <dbReference type="Pfam" id="PF05651"/>
    </source>
</evidence>
<reference evidence="5" key="1">
    <citation type="submission" date="2014-05" db="EMBL/GenBank/DDBJ databases">
        <authorList>
            <person name="Horn Fabian"/>
        </authorList>
    </citation>
    <scope>NUCLEOTIDE SEQUENCE</scope>
</reference>
<feature type="domain" description="PucR C-terminal helix-turn-helix" evidence="3">
    <location>
        <begin position="345"/>
        <end position="401"/>
    </location>
</feature>
<dbReference type="HOGENOM" id="CLU_043769_1_1_11"/>
<evidence type="ECO:0000259" key="3">
    <source>
        <dbReference type="Pfam" id="PF13556"/>
    </source>
</evidence>
<dbReference type="Pfam" id="PF17853">
    <property type="entry name" value="GGDEF_2"/>
    <property type="match status" value="1"/>
</dbReference>
<feature type="domain" description="Putative sugar diacid recognition" evidence="2">
    <location>
        <begin position="21"/>
        <end position="153"/>
    </location>
</feature>
<evidence type="ECO:0000313" key="5">
    <source>
        <dbReference type="EMBL" id="CDR03992.1"/>
    </source>
</evidence>
<dbReference type="Pfam" id="PF05651">
    <property type="entry name" value="Diacid_rec"/>
    <property type="match status" value="1"/>
</dbReference>
<dbReference type="EMBL" id="LK022848">
    <property type="protein sequence ID" value="CDR03992.1"/>
    <property type="molecule type" value="Genomic_DNA"/>
</dbReference>
<accession>A0A060ZES2</accession>
<dbReference type="InterPro" id="IPR008599">
    <property type="entry name" value="Diacid_rec"/>
</dbReference>
<proteinExistence type="inferred from homology"/>
<feature type="domain" description="CdaR GGDEF-like" evidence="4">
    <location>
        <begin position="164"/>
        <end position="295"/>
    </location>
</feature>
<dbReference type="Pfam" id="PF13556">
    <property type="entry name" value="HTH_30"/>
    <property type="match status" value="1"/>
</dbReference>